<dbReference type="VEuPathDB" id="FungiDB:EMCG_02958"/>
<sequence length="118" mass="13437">MPADCFLEQIKEMLEKDPRIAGYLDHNPENIANAAKLIVERNHGQGFKFLAQAETRTTFEQLLHHQPSRQHNDDAIQQSAERVALAKKTLRNSGYRSGEHKPLDEHFGIIRPPSLINS</sequence>
<comment type="caution">
    <text evidence="1">The sequence shown here is derived from an EMBL/GenBank/DDBJ whole genome shotgun (WGS) entry which is preliminary data.</text>
</comment>
<evidence type="ECO:0000313" key="1">
    <source>
        <dbReference type="EMBL" id="KKZ62552.1"/>
    </source>
</evidence>
<evidence type="ECO:0000313" key="2">
    <source>
        <dbReference type="Proteomes" id="UP000034164"/>
    </source>
</evidence>
<dbReference type="Proteomes" id="UP000034164">
    <property type="component" value="Unassembled WGS sequence"/>
</dbReference>
<accession>A0A0G2HWD4</accession>
<organism evidence="1 2">
    <name type="scientific">[Emmonsia] crescens</name>
    <dbReference type="NCBI Taxonomy" id="73230"/>
    <lineage>
        <taxon>Eukaryota</taxon>
        <taxon>Fungi</taxon>
        <taxon>Dikarya</taxon>
        <taxon>Ascomycota</taxon>
        <taxon>Pezizomycotina</taxon>
        <taxon>Eurotiomycetes</taxon>
        <taxon>Eurotiomycetidae</taxon>
        <taxon>Onygenales</taxon>
        <taxon>Ajellomycetaceae</taxon>
        <taxon>Emergomyces</taxon>
    </lineage>
</organism>
<dbReference type="OrthoDB" id="7464126at2759"/>
<proteinExistence type="predicted"/>
<dbReference type="EMBL" id="LCZI01001061">
    <property type="protein sequence ID" value="KKZ62552.1"/>
    <property type="molecule type" value="Genomic_DNA"/>
</dbReference>
<protein>
    <submittedName>
        <fullName evidence="1">Uncharacterized protein</fullName>
    </submittedName>
</protein>
<gene>
    <name evidence="1" type="ORF">EMCG_02958</name>
</gene>
<reference evidence="2" key="1">
    <citation type="journal article" date="2015" name="PLoS Genet.">
        <title>The dynamic genome and transcriptome of the human fungal pathogen Blastomyces and close relative Emmonsia.</title>
        <authorList>
            <person name="Munoz J.F."/>
            <person name="Gauthier G.M."/>
            <person name="Desjardins C.A."/>
            <person name="Gallo J.E."/>
            <person name="Holder J."/>
            <person name="Sullivan T.D."/>
            <person name="Marty A.J."/>
            <person name="Carmen J.C."/>
            <person name="Chen Z."/>
            <person name="Ding L."/>
            <person name="Gujja S."/>
            <person name="Magrini V."/>
            <person name="Misas E."/>
            <person name="Mitreva M."/>
            <person name="Priest M."/>
            <person name="Saif S."/>
            <person name="Whiston E.A."/>
            <person name="Young S."/>
            <person name="Zeng Q."/>
            <person name="Goldman W.E."/>
            <person name="Mardis E.R."/>
            <person name="Taylor J.W."/>
            <person name="McEwen J.G."/>
            <person name="Clay O.K."/>
            <person name="Klein B.S."/>
            <person name="Cuomo C.A."/>
        </authorList>
    </citation>
    <scope>NUCLEOTIDE SEQUENCE [LARGE SCALE GENOMIC DNA]</scope>
    <source>
        <strain evidence="2">UAMH 3008</strain>
    </source>
</reference>
<name>A0A0G2HWD4_9EURO</name>
<dbReference type="AlphaFoldDB" id="A0A0G2HWD4"/>